<feature type="signal peptide" evidence="1">
    <location>
        <begin position="1"/>
        <end position="21"/>
    </location>
</feature>
<evidence type="ECO:0000259" key="2">
    <source>
        <dbReference type="Pfam" id="PF18915"/>
    </source>
</evidence>
<organism evidence="3 4">
    <name type="scientific">Candidatus Curtissbacteria bacterium GW2011_GWA1_40_16</name>
    <dbReference type="NCBI Taxonomy" id="1618405"/>
    <lineage>
        <taxon>Bacteria</taxon>
        <taxon>Candidatus Curtissiibacteriota</taxon>
    </lineage>
</organism>
<comment type="caution">
    <text evidence="3">The sequence shown here is derived from an EMBL/GenBank/DDBJ whole genome shotgun (WGS) entry which is preliminary data.</text>
</comment>
<sequence length="232" mass="25940">MRFISACLVVILLFFTSIAPAFGQSDYNFPKITSGEIQGALQKTVPVRFLPGHPLYFLISTKEAVNRFFKPSAVERSQFDLTLSGKRLKETYMLMVKSDYKRAGGNLTRYAKQNESVIRQLEKARSQNQAVEPAISQMADSLRFHEELLIAIYDMKPASADTYNFDGSFSQAIDGFRALVGKIDNINPGIKNRFKISKANDASESAIVNPSPQPSATPVEATPTYKPRRIIY</sequence>
<name>A0A0G0TW90_9BACT</name>
<dbReference type="EMBL" id="LBYI01000001">
    <property type="protein sequence ID" value="KKR51360.1"/>
    <property type="molecule type" value="Genomic_DNA"/>
</dbReference>
<dbReference type="InterPro" id="IPR043725">
    <property type="entry name" value="DUF5667"/>
</dbReference>
<evidence type="ECO:0000313" key="3">
    <source>
        <dbReference type="EMBL" id="KKR51360.1"/>
    </source>
</evidence>
<gene>
    <name evidence="3" type="ORF">UT84_C0001G0045</name>
</gene>
<dbReference type="AlphaFoldDB" id="A0A0G0TW90"/>
<evidence type="ECO:0000313" key="4">
    <source>
        <dbReference type="Proteomes" id="UP000034531"/>
    </source>
</evidence>
<accession>A0A0G0TW90</accession>
<feature type="chain" id="PRO_5002534542" description="DUF5667 domain-containing protein" evidence="1">
    <location>
        <begin position="22"/>
        <end position="232"/>
    </location>
</feature>
<dbReference type="Pfam" id="PF18915">
    <property type="entry name" value="DUF5667"/>
    <property type="match status" value="1"/>
</dbReference>
<keyword evidence="1" id="KW-0732">Signal</keyword>
<feature type="domain" description="DUF5667" evidence="2">
    <location>
        <begin position="50"/>
        <end position="130"/>
    </location>
</feature>
<reference evidence="3 4" key="1">
    <citation type="journal article" date="2015" name="Nature">
        <title>rRNA introns, odd ribosomes, and small enigmatic genomes across a large radiation of phyla.</title>
        <authorList>
            <person name="Brown C.T."/>
            <person name="Hug L.A."/>
            <person name="Thomas B.C."/>
            <person name="Sharon I."/>
            <person name="Castelle C.J."/>
            <person name="Singh A."/>
            <person name="Wilkins M.J."/>
            <person name="Williams K.H."/>
            <person name="Banfield J.F."/>
        </authorList>
    </citation>
    <scope>NUCLEOTIDE SEQUENCE [LARGE SCALE GENOMIC DNA]</scope>
</reference>
<evidence type="ECO:0000256" key="1">
    <source>
        <dbReference type="SAM" id="SignalP"/>
    </source>
</evidence>
<proteinExistence type="predicted"/>
<dbReference type="Proteomes" id="UP000034531">
    <property type="component" value="Unassembled WGS sequence"/>
</dbReference>
<protein>
    <recommendedName>
        <fullName evidence="2">DUF5667 domain-containing protein</fullName>
    </recommendedName>
</protein>